<dbReference type="GO" id="GO:0003735">
    <property type="term" value="F:structural constituent of ribosome"/>
    <property type="evidence" value="ECO:0007669"/>
    <property type="project" value="InterPro"/>
</dbReference>
<evidence type="ECO:0000313" key="9">
    <source>
        <dbReference type="EMBL" id="EIM78641.1"/>
    </source>
</evidence>
<keyword evidence="4 7" id="KW-0689">Ribosomal protein</keyword>
<dbReference type="Pfam" id="PF00861">
    <property type="entry name" value="Ribosomal_L18p"/>
    <property type="match status" value="1"/>
</dbReference>
<reference evidence="9 10" key="1">
    <citation type="submission" date="2012-05" db="EMBL/GenBank/DDBJ databases">
        <title>Genome sequence of Nitritalea halalkaliphila LW7.</title>
        <authorList>
            <person name="Jangir P.K."/>
            <person name="Singh A."/>
            <person name="Shivaji S."/>
            <person name="Sharma R."/>
        </authorList>
    </citation>
    <scope>NUCLEOTIDE SEQUENCE [LARGE SCALE GENOMIC DNA]</scope>
    <source>
        <strain evidence="9 10">LW7</strain>
    </source>
</reference>
<dbReference type="SUPFAM" id="SSF53137">
    <property type="entry name" value="Translational machinery components"/>
    <property type="match status" value="1"/>
</dbReference>
<dbReference type="NCBIfam" id="TIGR00060">
    <property type="entry name" value="L18_bact"/>
    <property type="match status" value="1"/>
</dbReference>
<feature type="region of interest" description="Disordered" evidence="8">
    <location>
        <begin position="1"/>
        <end position="22"/>
    </location>
</feature>
<comment type="function">
    <text evidence="7">This is one of the proteins that bind and probably mediate the attachment of the 5S RNA into the large ribosomal subunit, where it forms part of the central protuberance.</text>
</comment>
<dbReference type="Gene3D" id="3.30.420.100">
    <property type="match status" value="1"/>
</dbReference>
<evidence type="ECO:0000256" key="3">
    <source>
        <dbReference type="ARBA" id="ARBA00022884"/>
    </source>
</evidence>
<sequence length="145" mass="16115">MAFNKNERRQRIKKSIRRKISGTDSRPRLSVFKSNTGIYAQLVDDLKGHTLASASSKELGNIKNVNIATSGEVGKKLAERAIAKGVTEVVFDRSGYLYHGNVKAWLMVREKVALNFNQLSCHRIEKSQSGLQIQNLKSASLLLTA</sequence>
<dbReference type="STRING" id="1189621.A3SI_01016"/>
<name>I5C9Y9_9BACT</name>
<dbReference type="PANTHER" id="PTHR12899:SF3">
    <property type="entry name" value="LARGE RIBOSOMAL SUBUNIT PROTEIN UL18M"/>
    <property type="match status" value="1"/>
</dbReference>
<comment type="subunit">
    <text evidence="7">Part of the 50S ribosomal subunit; part of the 5S rRNA/L5/L18/L25 subcomplex. Contacts the 5S and 23S rRNAs.</text>
</comment>
<keyword evidence="3 7" id="KW-0694">RNA-binding</keyword>
<evidence type="ECO:0000256" key="1">
    <source>
        <dbReference type="ARBA" id="ARBA00007116"/>
    </source>
</evidence>
<dbReference type="InterPro" id="IPR057268">
    <property type="entry name" value="Ribosomal_L18"/>
</dbReference>
<dbReference type="HAMAP" id="MF_01337_B">
    <property type="entry name" value="Ribosomal_uL18_B"/>
    <property type="match status" value="1"/>
</dbReference>
<dbReference type="GO" id="GO:0008097">
    <property type="term" value="F:5S rRNA binding"/>
    <property type="evidence" value="ECO:0007669"/>
    <property type="project" value="TreeGrafter"/>
</dbReference>
<comment type="caution">
    <text evidence="9">The sequence shown here is derived from an EMBL/GenBank/DDBJ whole genome shotgun (WGS) entry which is preliminary data.</text>
</comment>
<feature type="compositionally biased region" description="Basic residues" evidence="8">
    <location>
        <begin position="10"/>
        <end position="20"/>
    </location>
</feature>
<dbReference type="AlphaFoldDB" id="I5C9Y9"/>
<proteinExistence type="inferred from homology"/>
<evidence type="ECO:0000256" key="4">
    <source>
        <dbReference type="ARBA" id="ARBA00022980"/>
    </source>
</evidence>
<dbReference type="GO" id="GO:0006412">
    <property type="term" value="P:translation"/>
    <property type="evidence" value="ECO:0007669"/>
    <property type="project" value="UniProtKB-UniRule"/>
</dbReference>
<dbReference type="InterPro" id="IPR005484">
    <property type="entry name" value="Ribosomal_uL18_bac/plant/anim"/>
</dbReference>
<evidence type="ECO:0000256" key="6">
    <source>
        <dbReference type="ARBA" id="ARBA00035197"/>
    </source>
</evidence>
<dbReference type="GO" id="GO:0022625">
    <property type="term" value="C:cytosolic large ribosomal subunit"/>
    <property type="evidence" value="ECO:0007669"/>
    <property type="project" value="TreeGrafter"/>
</dbReference>
<dbReference type="Proteomes" id="UP000005551">
    <property type="component" value="Unassembled WGS sequence"/>
</dbReference>
<evidence type="ECO:0000256" key="2">
    <source>
        <dbReference type="ARBA" id="ARBA00022730"/>
    </source>
</evidence>
<comment type="similarity">
    <text evidence="1 7">Belongs to the universal ribosomal protein uL18 family.</text>
</comment>
<dbReference type="EMBL" id="AJYA01000002">
    <property type="protein sequence ID" value="EIM78641.1"/>
    <property type="molecule type" value="Genomic_DNA"/>
</dbReference>
<dbReference type="CDD" id="cd00432">
    <property type="entry name" value="Ribosomal_L18_L5e"/>
    <property type="match status" value="1"/>
</dbReference>
<keyword evidence="5 7" id="KW-0687">Ribonucleoprotein</keyword>
<gene>
    <name evidence="7" type="primary">rplR</name>
    <name evidence="9" type="ORF">A3SI_01016</name>
</gene>
<protein>
    <recommendedName>
        <fullName evidence="6 7">Large ribosomal subunit protein uL18</fullName>
    </recommendedName>
</protein>
<organism evidence="9 10">
    <name type="scientific">Nitritalea halalkaliphila LW7</name>
    <dbReference type="NCBI Taxonomy" id="1189621"/>
    <lineage>
        <taxon>Bacteria</taxon>
        <taxon>Pseudomonadati</taxon>
        <taxon>Bacteroidota</taxon>
        <taxon>Cytophagia</taxon>
        <taxon>Cytophagales</taxon>
        <taxon>Cyclobacteriaceae</taxon>
        <taxon>Nitritalea</taxon>
    </lineage>
</organism>
<evidence type="ECO:0000256" key="5">
    <source>
        <dbReference type="ARBA" id="ARBA00023274"/>
    </source>
</evidence>
<dbReference type="PANTHER" id="PTHR12899">
    <property type="entry name" value="39S RIBOSOMAL PROTEIN L18, MITOCHONDRIAL"/>
    <property type="match status" value="1"/>
</dbReference>
<keyword evidence="2 7" id="KW-0699">rRNA-binding</keyword>
<keyword evidence="10" id="KW-1185">Reference proteome</keyword>
<evidence type="ECO:0000256" key="7">
    <source>
        <dbReference type="HAMAP-Rule" id="MF_01337"/>
    </source>
</evidence>
<evidence type="ECO:0000313" key="10">
    <source>
        <dbReference type="Proteomes" id="UP000005551"/>
    </source>
</evidence>
<evidence type="ECO:0000256" key="8">
    <source>
        <dbReference type="SAM" id="MobiDB-lite"/>
    </source>
</evidence>
<accession>I5C9Y9</accession>
<dbReference type="InterPro" id="IPR004389">
    <property type="entry name" value="Ribosomal_uL18_bac-type"/>
</dbReference>